<dbReference type="InterPro" id="IPR037118">
    <property type="entry name" value="Val-tRNA_synth_C_sf"/>
</dbReference>
<keyword evidence="5" id="KW-0648">Protein biosynthesis</keyword>
<keyword evidence="4" id="KW-0067">ATP-binding</keyword>
<evidence type="ECO:0000256" key="6">
    <source>
        <dbReference type="ARBA" id="ARBA00023146"/>
    </source>
</evidence>
<evidence type="ECO:0000259" key="10">
    <source>
        <dbReference type="Pfam" id="PF10458"/>
    </source>
</evidence>
<dbReference type="GO" id="GO:0005737">
    <property type="term" value="C:cytoplasm"/>
    <property type="evidence" value="ECO:0007669"/>
    <property type="project" value="InterPro"/>
</dbReference>
<dbReference type="AlphaFoldDB" id="A0A645HTZ6"/>
<evidence type="ECO:0000313" key="11">
    <source>
        <dbReference type="EMBL" id="MPN41669.1"/>
    </source>
</evidence>
<protein>
    <recommendedName>
        <fullName evidence="1">valine--tRNA ligase</fullName>
        <ecNumber evidence="1">6.1.1.9</ecNumber>
    </recommendedName>
    <alternativeName>
        <fullName evidence="7">Valyl-tRNA synthetase</fullName>
    </alternativeName>
</protein>
<feature type="domain" description="Valyl-tRNA synthetase tRNA-binding arm" evidence="10">
    <location>
        <begin position="23"/>
        <end position="87"/>
    </location>
</feature>
<comment type="catalytic activity">
    <reaction evidence="8">
        <text>tRNA(Val) + L-valine + ATP = L-valyl-tRNA(Val) + AMP + diphosphate</text>
        <dbReference type="Rhea" id="RHEA:10704"/>
        <dbReference type="Rhea" id="RHEA-COMP:9672"/>
        <dbReference type="Rhea" id="RHEA-COMP:9708"/>
        <dbReference type="ChEBI" id="CHEBI:30616"/>
        <dbReference type="ChEBI" id="CHEBI:33019"/>
        <dbReference type="ChEBI" id="CHEBI:57762"/>
        <dbReference type="ChEBI" id="CHEBI:78442"/>
        <dbReference type="ChEBI" id="CHEBI:78537"/>
        <dbReference type="ChEBI" id="CHEBI:456215"/>
        <dbReference type="EC" id="6.1.1.9"/>
    </reaction>
</comment>
<evidence type="ECO:0000256" key="9">
    <source>
        <dbReference type="SAM" id="Coils"/>
    </source>
</evidence>
<dbReference type="GO" id="GO:0004832">
    <property type="term" value="F:valine-tRNA ligase activity"/>
    <property type="evidence" value="ECO:0007669"/>
    <property type="project" value="UniProtKB-EC"/>
</dbReference>
<reference evidence="11" key="1">
    <citation type="submission" date="2019-08" db="EMBL/GenBank/DDBJ databases">
        <authorList>
            <person name="Kucharzyk K."/>
            <person name="Murdoch R.W."/>
            <person name="Higgins S."/>
            <person name="Loffler F."/>
        </authorList>
    </citation>
    <scope>NUCLEOTIDE SEQUENCE</scope>
</reference>
<evidence type="ECO:0000256" key="4">
    <source>
        <dbReference type="ARBA" id="ARBA00022840"/>
    </source>
</evidence>
<evidence type="ECO:0000256" key="2">
    <source>
        <dbReference type="ARBA" id="ARBA00022598"/>
    </source>
</evidence>
<dbReference type="GO" id="GO:0006438">
    <property type="term" value="P:valyl-tRNA aminoacylation"/>
    <property type="evidence" value="ECO:0007669"/>
    <property type="project" value="InterPro"/>
</dbReference>
<dbReference type="EC" id="6.1.1.9" evidence="1"/>
<organism evidence="11">
    <name type="scientific">bioreactor metagenome</name>
    <dbReference type="NCBI Taxonomy" id="1076179"/>
    <lineage>
        <taxon>unclassified sequences</taxon>
        <taxon>metagenomes</taxon>
        <taxon>ecological metagenomes</taxon>
    </lineage>
</organism>
<gene>
    <name evidence="11" type="primary">valS_62</name>
    <name evidence="11" type="ORF">SDC9_189223</name>
</gene>
<comment type="caution">
    <text evidence="11">The sequence shown here is derived from an EMBL/GenBank/DDBJ whole genome shotgun (WGS) entry which is preliminary data.</text>
</comment>
<keyword evidence="9" id="KW-0175">Coiled coil</keyword>
<dbReference type="EMBL" id="VSSQ01098867">
    <property type="protein sequence ID" value="MPN41669.1"/>
    <property type="molecule type" value="Genomic_DNA"/>
</dbReference>
<keyword evidence="2 11" id="KW-0436">Ligase</keyword>
<dbReference type="InterPro" id="IPR019499">
    <property type="entry name" value="Val-tRNA_synth_tRNA-bd"/>
</dbReference>
<dbReference type="GO" id="GO:0005524">
    <property type="term" value="F:ATP binding"/>
    <property type="evidence" value="ECO:0007669"/>
    <property type="project" value="UniProtKB-KW"/>
</dbReference>
<keyword evidence="6" id="KW-0030">Aminoacyl-tRNA synthetase</keyword>
<dbReference type="SUPFAM" id="SSF46589">
    <property type="entry name" value="tRNA-binding arm"/>
    <property type="match status" value="1"/>
</dbReference>
<name>A0A645HTZ6_9ZZZZ</name>
<sequence>MPSAVLIITADAKMYIPMDELVDFKEEIARLERERAKAQKELDFINSKLNNPGFVSKAPEKVVQGQREAAEKLTDKIAMLDDSIAGLQ</sequence>
<evidence type="ECO:0000256" key="3">
    <source>
        <dbReference type="ARBA" id="ARBA00022741"/>
    </source>
</evidence>
<dbReference type="Pfam" id="PF10458">
    <property type="entry name" value="Val_tRNA-synt_C"/>
    <property type="match status" value="1"/>
</dbReference>
<dbReference type="InterPro" id="IPR010978">
    <property type="entry name" value="tRNA-bd_arm"/>
</dbReference>
<feature type="coiled-coil region" evidence="9">
    <location>
        <begin position="21"/>
        <end position="48"/>
    </location>
</feature>
<accession>A0A645HTZ6</accession>
<evidence type="ECO:0000256" key="5">
    <source>
        <dbReference type="ARBA" id="ARBA00022917"/>
    </source>
</evidence>
<evidence type="ECO:0000256" key="7">
    <source>
        <dbReference type="ARBA" id="ARBA00029936"/>
    </source>
</evidence>
<evidence type="ECO:0000256" key="8">
    <source>
        <dbReference type="ARBA" id="ARBA00047552"/>
    </source>
</evidence>
<keyword evidence="3" id="KW-0547">Nucleotide-binding</keyword>
<dbReference type="Gene3D" id="1.10.287.380">
    <property type="entry name" value="Valyl-tRNA synthetase, C-terminal domain"/>
    <property type="match status" value="1"/>
</dbReference>
<evidence type="ECO:0000256" key="1">
    <source>
        <dbReference type="ARBA" id="ARBA00013169"/>
    </source>
</evidence>
<proteinExistence type="predicted"/>
<dbReference type="FunFam" id="1.10.287.380:FF:000001">
    <property type="entry name" value="Valine--tRNA ligase"/>
    <property type="match status" value="1"/>
</dbReference>